<dbReference type="EMBL" id="CP136893">
    <property type="protein sequence ID" value="WOL05405.1"/>
    <property type="molecule type" value="Genomic_DNA"/>
</dbReference>
<sequence>MAKRVFPLLNKEGNSWCQILNCQKTKRHPWMERRGKDISWNGKVIVENLKCLRKGIKKCVGNGKETAIWTDPWIVIVPLKCWPTYINVIELEKLEMDSDLIEGFRWESEILNSCFGKKLIHKIEGINVDEESGNT</sequence>
<gene>
    <name evidence="1" type="ORF">Cni_G14133</name>
</gene>
<evidence type="ECO:0000313" key="1">
    <source>
        <dbReference type="EMBL" id="WOL05405.1"/>
    </source>
</evidence>
<name>A0AAQ3KDI7_9LILI</name>
<keyword evidence="2" id="KW-1185">Reference proteome</keyword>
<reference evidence="1 2" key="1">
    <citation type="submission" date="2023-10" db="EMBL/GenBank/DDBJ databases">
        <title>Chromosome-scale genome assembly provides insights into flower coloration mechanisms of Canna indica.</title>
        <authorList>
            <person name="Li C."/>
        </authorList>
    </citation>
    <scope>NUCLEOTIDE SEQUENCE [LARGE SCALE GENOMIC DNA]</scope>
    <source>
        <tissue evidence="1">Flower</tissue>
    </source>
</reference>
<dbReference type="Proteomes" id="UP001327560">
    <property type="component" value="Chromosome 4"/>
</dbReference>
<evidence type="ECO:0000313" key="2">
    <source>
        <dbReference type="Proteomes" id="UP001327560"/>
    </source>
</evidence>
<dbReference type="AlphaFoldDB" id="A0AAQ3KDI7"/>
<accession>A0AAQ3KDI7</accession>
<proteinExistence type="predicted"/>
<protein>
    <submittedName>
        <fullName evidence="1">Uncharacterized protein</fullName>
    </submittedName>
</protein>
<organism evidence="1 2">
    <name type="scientific">Canna indica</name>
    <name type="common">Indian-shot</name>
    <dbReference type="NCBI Taxonomy" id="4628"/>
    <lineage>
        <taxon>Eukaryota</taxon>
        <taxon>Viridiplantae</taxon>
        <taxon>Streptophyta</taxon>
        <taxon>Embryophyta</taxon>
        <taxon>Tracheophyta</taxon>
        <taxon>Spermatophyta</taxon>
        <taxon>Magnoliopsida</taxon>
        <taxon>Liliopsida</taxon>
        <taxon>Zingiberales</taxon>
        <taxon>Cannaceae</taxon>
        <taxon>Canna</taxon>
    </lineage>
</organism>